<accession>A0A9Y2IMY0</accession>
<dbReference type="RefSeq" id="WP_285973437.1">
    <property type="nucleotide sequence ID" value="NZ_CP127294.1"/>
</dbReference>
<proteinExistence type="predicted"/>
<evidence type="ECO:0008006" key="4">
    <source>
        <dbReference type="Google" id="ProtNLM"/>
    </source>
</evidence>
<dbReference type="AlphaFoldDB" id="A0A9Y2IMY0"/>
<dbReference type="Proteomes" id="UP001236014">
    <property type="component" value="Chromosome"/>
</dbReference>
<protein>
    <recommendedName>
        <fullName evidence="4">LigA protein</fullName>
    </recommendedName>
</protein>
<reference evidence="2 3" key="1">
    <citation type="submission" date="2023-06" db="EMBL/GenBank/DDBJ databases">
        <authorList>
            <person name="Oyuntsetseg B."/>
            <person name="Kim S.B."/>
        </authorList>
    </citation>
    <scope>NUCLEOTIDE SEQUENCE [LARGE SCALE GENOMIC DNA]</scope>
    <source>
        <strain evidence="2 3">2-15</strain>
    </source>
</reference>
<feature type="compositionally biased region" description="Polar residues" evidence="1">
    <location>
        <begin position="15"/>
        <end position="28"/>
    </location>
</feature>
<organism evidence="2 3">
    <name type="scientific">Amycolatopsis carbonis</name>
    <dbReference type="NCBI Taxonomy" id="715471"/>
    <lineage>
        <taxon>Bacteria</taxon>
        <taxon>Bacillati</taxon>
        <taxon>Actinomycetota</taxon>
        <taxon>Actinomycetes</taxon>
        <taxon>Pseudonocardiales</taxon>
        <taxon>Pseudonocardiaceae</taxon>
        <taxon>Amycolatopsis</taxon>
    </lineage>
</organism>
<evidence type="ECO:0000256" key="1">
    <source>
        <dbReference type="SAM" id="MobiDB-lite"/>
    </source>
</evidence>
<feature type="region of interest" description="Disordered" evidence="1">
    <location>
        <begin position="1"/>
        <end position="43"/>
    </location>
</feature>
<keyword evidence="3" id="KW-1185">Reference proteome</keyword>
<gene>
    <name evidence="2" type="ORF">QRX50_19910</name>
</gene>
<feature type="compositionally biased region" description="Basic and acidic residues" evidence="1">
    <location>
        <begin position="1"/>
        <end position="10"/>
    </location>
</feature>
<name>A0A9Y2IMY0_9PSEU</name>
<dbReference type="KEGG" id="acab:QRX50_19910"/>
<dbReference type="EMBL" id="CP127294">
    <property type="protein sequence ID" value="WIX82874.1"/>
    <property type="molecule type" value="Genomic_DNA"/>
</dbReference>
<evidence type="ECO:0000313" key="3">
    <source>
        <dbReference type="Proteomes" id="UP001236014"/>
    </source>
</evidence>
<evidence type="ECO:0000313" key="2">
    <source>
        <dbReference type="EMBL" id="WIX82874.1"/>
    </source>
</evidence>
<sequence length="756" mass="82147">MTLADDERLARTVSAEAQGTTEQVTAGNQAAVPDPTGSTPESHLLSRTAVDGAPGDGDSGYQDAAVYRRGSPGDVQVNIHVGNQSGGLAAGIVENVRRLLNYHDLTPDYIAACATAFAEPPTLHEAQQRLREHHIVVLVGAPDSGRHHTAVALLQQRPGVVLREVRREVNDRLDVAALGIERLSGWLLDLRGESQLESSFGRALLGERDRLRARESYLAVIVDEDLWNTANAGAAELEYPCRPVAADAIVTARLSVLTPPIDARPYLADTRISDRLARAIPVEAVQWVHAIIDVEARSASQLSEDDGAEPTGDDLLRLRVETVWRVHGNWRKQLVDWHRAHRDSQVRHFLLAAAVLEGCPAGLVFTSSGDLAVALGESRPDNTGLRGAGILEMAHDAGATLADDDLVTFDKPGYADAILDYFWIDRQHLQTKFMTWLCGLPQALGDLPTDAVTDRIASYVLRWSVRHRSLTLLREVAAEWVVDEQVRPILRHLLTAASLDPALGKQMRDELLAWAKPEQPSVAMKTMVAEVCAGELSTIHPKAALYRIATLARDENTELASAVSAAVAALWRNADLRSDLVRQISIWCNAADAARRSAGAAAFLTLAALRDDNTGQPQLLARTQDWDVSAEHERLVAGWRAVMRVRPPVDAVLGALGCWLDLAVTDPEFLWPLHRILAGAVRPTGPTETPLRSFVYLTSVLVVWAPEQPGGQETARTRVRESVLSHVASLAPELEMLNAPGLAAAPNEQPVANPDV</sequence>